<dbReference type="GeneID" id="35559603"/>
<dbReference type="KEGG" id="cst:CLOST_1533"/>
<protein>
    <submittedName>
        <fullName evidence="1">Uncharacterized protein</fullName>
    </submittedName>
</protein>
<proteinExistence type="predicted"/>
<organism evidence="1 2">
    <name type="scientific">Acetoanaerobium sticklandii (strain ATCC 12662 / DSM 519 / JCM 1433 / CCUG 9281 / NCIMB 10654 / HF)</name>
    <name type="common">Clostridium sticklandii</name>
    <dbReference type="NCBI Taxonomy" id="499177"/>
    <lineage>
        <taxon>Bacteria</taxon>
        <taxon>Bacillati</taxon>
        <taxon>Bacillota</taxon>
        <taxon>Clostridia</taxon>
        <taxon>Peptostreptococcales</taxon>
        <taxon>Filifactoraceae</taxon>
        <taxon>Acetoanaerobium</taxon>
    </lineage>
</organism>
<accession>E3PRZ9</accession>
<dbReference type="EMBL" id="FP565809">
    <property type="protein sequence ID" value="CBH21653.1"/>
    <property type="molecule type" value="Genomic_DNA"/>
</dbReference>
<dbReference type="Proteomes" id="UP000007041">
    <property type="component" value="Chromosome"/>
</dbReference>
<evidence type="ECO:0000313" key="1">
    <source>
        <dbReference type="EMBL" id="CBH21653.1"/>
    </source>
</evidence>
<dbReference type="STRING" id="1511.CLOST_1533"/>
<evidence type="ECO:0000313" key="2">
    <source>
        <dbReference type="Proteomes" id="UP000007041"/>
    </source>
</evidence>
<gene>
    <name evidence="1" type="ordered locus">CLOST_1533</name>
</gene>
<dbReference type="AlphaFoldDB" id="E3PRZ9"/>
<reference evidence="2" key="1">
    <citation type="journal article" date="2010" name="BMC Genomics">
        <title>Clostridium sticklandii, a specialist in amino acid degradation:revisiting its metabolism through its genome sequence.</title>
        <authorList>
            <person name="Fonknechten N."/>
            <person name="Chaussonnerie S."/>
            <person name="Tricot S."/>
            <person name="Lajus A."/>
            <person name="Andreesen J.R."/>
            <person name="Perchat N."/>
            <person name="Pelletier E."/>
            <person name="Gouyvenoux M."/>
            <person name="Barbe V."/>
            <person name="Salanoubat M."/>
            <person name="Le Paslier D."/>
            <person name="Weissenbach J."/>
            <person name="Cohen G.N."/>
            <person name="Kreimeyer A."/>
        </authorList>
    </citation>
    <scope>NUCLEOTIDE SEQUENCE [LARGE SCALE GENOMIC DNA]</scope>
    <source>
        <strain evidence="2">ATCC 12662 / DSM 519 / JCM 1433 / CCUG 9281 / NCIMB 10654 / HF</strain>
    </source>
</reference>
<sequence>MTEYERESLEILKNIQRTVNDIYNMNIERKIDKLDKDIQYNKSLLDEITKTLNEVKDNVENII</sequence>
<dbReference type="HOGENOM" id="CLU_2878051_0_0_9"/>
<dbReference type="BioCyc" id="CSTI499177:GJE9-1585-MONOMER"/>
<dbReference type="RefSeq" id="WP_013361746.1">
    <property type="nucleotide sequence ID" value="NC_014614.1"/>
</dbReference>
<keyword evidence="2" id="KW-1185">Reference proteome</keyword>
<name>E3PRZ9_ACESD</name>